<keyword evidence="2" id="KW-1185">Reference proteome</keyword>
<gene>
    <name evidence="1" type="ORF">BAUCODRAFT_153214</name>
</gene>
<sequence>MAAYGDPSTTFLAIIDHHLTEDDLAENPIAREVDAALREAVHFLTMTAGKNGALYACTAALGATRRIVCTWRDSMAALRKARGDAEVGGEQYAERATEDLIRAATAALTPEAQVRGSAECEVLDIFVECVKDQDSVPFETIADITKGAEKAYLLIAETTEDLKKILDAPKTFSSIHVRKPDEPGYDTVIASFTRDTPGVTGDVDEDDWEEQAVYRARAKERAAYLHQTLEGRGNHGHGPGIRYDNEELDFISGLIIISRDGMNWDELVDATNEYFKNKYRMNRKGALHARAKRTRDSLRHQSAFKDRAEWFQWLDAKTDPQNPAISINWAQVGREYLTEDGNPEDGGEAASAEAADVGESPLILQASDNRAMAQAYGFATQPLEAEEEVGSDAMEVDV</sequence>
<organism evidence="1 2">
    <name type="scientific">Baudoinia panamericana (strain UAMH 10762)</name>
    <name type="common">Angels' share fungus</name>
    <name type="synonym">Baudoinia compniacensis (strain UAMH 10762)</name>
    <dbReference type="NCBI Taxonomy" id="717646"/>
    <lineage>
        <taxon>Eukaryota</taxon>
        <taxon>Fungi</taxon>
        <taxon>Dikarya</taxon>
        <taxon>Ascomycota</taxon>
        <taxon>Pezizomycotina</taxon>
        <taxon>Dothideomycetes</taxon>
        <taxon>Dothideomycetidae</taxon>
        <taxon>Mycosphaerellales</taxon>
        <taxon>Teratosphaeriaceae</taxon>
        <taxon>Baudoinia</taxon>
    </lineage>
</organism>
<dbReference type="KEGG" id="bcom:BAUCODRAFT_153214"/>
<name>M2M175_BAUPA</name>
<protein>
    <submittedName>
        <fullName evidence="1">Uncharacterized protein</fullName>
    </submittedName>
</protein>
<dbReference type="Proteomes" id="UP000011761">
    <property type="component" value="Unassembled WGS sequence"/>
</dbReference>
<dbReference type="EMBL" id="KB445550">
    <property type="protein sequence ID" value="EMD00793.1"/>
    <property type="molecule type" value="Genomic_DNA"/>
</dbReference>
<dbReference type="AlphaFoldDB" id="M2M175"/>
<evidence type="ECO:0000313" key="2">
    <source>
        <dbReference type="Proteomes" id="UP000011761"/>
    </source>
</evidence>
<dbReference type="GeneID" id="19109267"/>
<dbReference type="RefSeq" id="XP_007671977.1">
    <property type="nucleotide sequence ID" value="XM_007673787.1"/>
</dbReference>
<accession>M2M175</accession>
<reference evidence="1 2" key="1">
    <citation type="journal article" date="2012" name="PLoS Pathog.">
        <title>Diverse lifestyles and strategies of plant pathogenesis encoded in the genomes of eighteen Dothideomycetes fungi.</title>
        <authorList>
            <person name="Ohm R.A."/>
            <person name="Feau N."/>
            <person name="Henrissat B."/>
            <person name="Schoch C.L."/>
            <person name="Horwitz B.A."/>
            <person name="Barry K.W."/>
            <person name="Condon B.J."/>
            <person name="Copeland A.C."/>
            <person name="Dhillon B."/>
            <person name="Glaser F."/>
            <person name="Hesse C.N."/>
            <person name="Kosti I."/>
            <person name="LaButti K."/>
            <person name="Lindquist E.A."/>
            <person name="Lucas S."/>
            <person name="Salamov A.A."/>
            <person name="Bradshaw R.E."/>
            <person name="Ciuffetti L."/>
            <person name="Hamelin R.C."/>
            <person name="Kema G.H.J."/>
            <person name="Lawrence C."/>
            <person name="Scott J.A."/>
            <person name="Spatafora J.W."/>
            <person name="Turgeon B.G."/>
            <person name="de Wit P.J.G.M."/>
            <person name="Zhong S."/>
            <person name="Goodwin S.B."/>
            <person name="Grigoriev I.V."/>
        </authorList>
    </citation>
    <scope>NUCLEOTIDE SEQUENCE [LARGE SCALE GENOMIC DNA]</scope>
    <source>
        <strain evidence="1 2">UAMH 10762</strain>
    </source>
</reference>
<proteinExistence type="predicted"/>
<evidence type="ECO:0000313" key="1">
    <source>
        <dbReference type="EMBL" id="EMD00793.1"/>
    </source>
</evidence>
<dbReference type="HOGENOM" id="CLU_692578_0_0_1"/>